<reference evidence="2 3" key="1">
    <citation type="submission" date="2014-04" db="EMBL/GenBank/DDBJ databases">
        <authorList>
            <consortium name="DOE Joint Genome Institute"/>
            <person name="Kuo A."/>
            <person name="Kohler A."/>
            <person name="Costa M.D."/>
            <person name="Nagy L.G."/>
            <person name="Floudas D."/>
            <person name="Copeland A."/>
            <person name="Barry K.W."/>
            <person name="Cichocki N."/>
            <person name="Veneault-Fourrey C."/>
            <person name="LaButti K."/>
            <person name="Lindquist E.A."/>
            <person name="Lipzen A."/>
            <person name="Lundell T."/>
            <person name="Morin E."/>
            <person name="Murat C."/>
            <person name="Sun H."/>
            <person name="Tunlid A."/>
            <person name="Henrissat B."/>
            <person name="Grigoriev I.V."/>
            <person name="Hibbett D.S."/>
            <person name="Martin F."/>
            <person name="Nordberg H.P."/>
            <person name="Cantor M.N."/>
            <person name="Hua S.X."/>
        </authorList>
    </citation>
    <scope>NUCLEOTIDE SEQUENCE [LARGE SCALE GENOMIC DNA]</scope>
    <source>
        <strain evidence="2 3">441</strain>
    </source>
</reference>
<gene>
    <name evidence="2" type="ORF">PISMIDRAFT_494123</name>
</gene>
<feature type="transmembrane region" description="Helical" evidence="1">
    <location>
        <begin position="88"/>
        <end position="108"/>
    </location>
</feature>
<accession>A0A0C9ZSK0</accession>
<evidence type="ECO:0000256" key="1">
    <source>
        <dbReference type="SAM" id="Phobius"/>
    </source>
</evidence>
<keyword evidence="1" id="KW-1133">Transmembrane helix</keyword>
<dbReference type="AlphaFoldDB" id="A0A0C9ZSK0"/>
<sequence>MEGKVLEAPPGISLPGCMLTQFPNTTLSIPAWTVAILVATIFLVLTLRMLYSSTKLKLKGLGGLTISNIKAEIRNIQPITQTLVRDSVLFYTPLVGILIASVAVMVTYHSDLSYVTTPITVALYSFCASRLIVNLRESVVRPPLDVPSQGAGPINFASRSMVASHAGMHA</sequence>
<name>A0A0C9ZSK0_9AGAM</name>
<evidence type="ECO:0000313" key="3">
    <source>
        <dbReference type="Proteomes" id="UP000054018"/>
    </source>
</evidence>
<proteinExistence type="predicted"/>
<dbReference type="HOGENOM" id="CLU_1714027_0_0_1"/>
<protein>
    <submittedName>
        <fullName evidence="2">Uncharacterized protein</fullName>
    </submittedName>
</protein>
<organism evidence="2 3">
    <name type="scientific">Pisolithus microcarpus 441</name>
    <dbReference type="NCBI Taxonomy" id="765257"/>
    <lineage>
        <taxon>Eukaryota</taxon>
        <taxon>Fungi</taxon>
        <taxon>Dikarya</taxon>
        <taxon>Basidiomycota</taxon>
        <taxon>Agaricomycotina</taxon>
        <taxon>Agaricomycetes</taxon>
        <taxon>Agaricomycetidae</taxon>
        <taxon>Boletales</taxon>
        <taxon>Sclerodermatineae</taxon>
        <taxon>Pisolithaceae</taxon>
        <taxon>Pisolithus</taxon>
    </lineage>
</organism>
<feature type="transmembrane region" description="Helical" evidence="1">
    <location>
        <begin position="29"/>
        <end position="51"/>
    </location>
</feature>
<keyword evidence="1" id="KW-0472">Membrane</keyword>
<feature type="transmembrane region" description="Helical" evidence="1">
    <location>
        <begin position="114"/>
        <end position="133"/>
    </location>
</feature>
<keyword evidence="3" id="KW-1185">Reference proteome</keyword>
<dbReference type="OrthoDB" id="2668493at2759"/>
<dbReference type="EMBL" id="KN833736">
    <property type="protein sequence ID" value="KIK22728.1"/>
    <property type="molecule type" value="Genomic_DNA"/>
</dbReference>
<dbReference type="Proteomes" id="UP000054018">
    <property type="component" value="Unassembled WGS sequence"/>
</dbReference>
<keyword evidence="1" id="KW-0812">Transmembrane</keyword>
<evidence type="ECO:0000313" key="2">
    <source>
        <dbReference type="EMBL" id="KIK22728.1"/>
    </source>
</evidence>
<reference evidence="3" key="2">
    <citation type="submission" date="2015-01" db="EMBL/GenBank/DDBJ databases">
        <title>Evolutionary Origins and Diversification of the Mycorrhizal Mutualists.</title>
        <authorList>
            <consortium name="DOE Joint Genome Institute"/>
            <consortium name="Mycorrhizal Genomics Consortium"/>
            <person name="Kohler A."/>
            <person name="Kuo A."/>
            <person name="Nagy L.G."/>
            <person name="Floudas D."/>
            <person name="Copeland A."/>
            <person name="Barry K.W."/>
            <person name="Cichocki N."/>
            <person name="Veneault-Fourrey C."/>
            <person name="LaButti K."/>
            <person name="Lindquist E.A."/>
            <person name="Lipzen A."/>
            <person name="Lundell T."/>
            <person name="Morin E."/>
            <person name="Murat C."/>
            <person name="Riley R."/>
            <person name="Ohm R."/>
            <person name="Sun H."/>
            <person name="Tunlid A."/>
            <person name="Henrissat B."/>
            <person name="Grigoriev I.V."/>
            <person name="Hibbett D.S."/>
            <person name="Martin F."/>
        </authorList>
    </citation>
    <scope>NUCLEOTIDE SEQUENCE [LARGE SCALE GENOMIC DNA]</scope>
    <source>
        <strain evidence="3">441</strain>
    </source>
</reference>